<dbReference type="NCBIfam" id="NF010723">
    <property type="entry name" value="PRK14125.1"/>
    <property type="match status" value="1"/>
</dbReference>
<evidence type="ECO:0000313" key="10">
    <source>
        <dbReference type="EMBL" id="MBC1793220.1"/>
    </source>
</evidence>
<dbReference type="Proteomes" id="UP000541735">
    <property type="component" value="Unassembled WGS sequence"/>
</dbReference>
<evidence type="ECO:0000313" key="18">
    <source>
        <dbReference type="EMBL" id="MBC2310695.1"/>
    </source>
</evidence>
<keyword evidence="1" id="KW-0472">Membrane</keyword>
<dbReference type="Proteomes" id="UP000539064">
    <property type="component" value="Unassembled WGS sequence"/>
</dbReference>
<dbReference type="Proteomes" id="UP000565628">
    <property type="component" value="Unassembled WGS sequence"/>
</dbReference>
<evidence type="ECO:0000313" key="36">
    <source>
        <dbReference type="Proteomes" id="UP000586951"/>
    </source>
</evidence>
<dbReference type="STRING" id="1552123.EP57_07410"/>
<evidence type="ECO:0000313" key="3">
    <source>
        <dbReference type="EMBL" id="KGL41661.1"/>
    </source>
</evidence>
<evidence type="ECO:0000313" key="24">
    <source>
        <dbReference type="Proteomes" id="UP000541735"/>
    </source>
</evidence>
<dbReference type="EMBL" id="JAARYH010000002">
    <property type="protein sequence ID" value="MBC2166078.1"/>
    <property type="molecule type" value="Genomic_DNA"/>
</dbReference>
<name>A0A099WAB2_9LIST</name>
<evidence type="ECO:0000313" key="30">
    <source>
        <dbReference type="Proteomes" id="UP000546806"/>
    </source>
</evidence>
<evidence type="ECO:0000313" key="8">
    <source>
        <dbReference type="EMBL" id="MBC1615230.1"/>
    </source>
</evidence>
<keyword evidence="1" id="KW-0812">Transmembrane</keyword>
<dbReference type="Proteomes" id="UP000529446">
    <property type="component" value="Unassembled WGS sequence"/>
</dbReference>
<dbReference type="Proteomes" id="UP000519573">
    <property type="component" value="Unassembled WGS sequence"/>
</dbReference>
<dbReference type="AlphaFoldDB" id="A0A099WAB2"/>
<evidence type="ECO:0000313" key="34">
    <source>
        <dbReference type="Proteomes" id="UP000574104"/>
    </source>
</evidence>
<keyword evidence="3" id="KW-0132">Cell division</keyword>
<reference evidence="3 20" key="1">
    <citation type="submission" date="2014-05" db="EMBL/GenBank/DDBJ databases">
        <title>Novel Listeriaceae from food processing environments.</title>
        <authorList>
            <person name="den Bakker H.C."/>
        </authorList>
    </citation>
    <scope>NUCLEOTIDE SEQUENCE [LARGE SCALE GENOMIC DNA]</scope>
    <source>
        <strain evidence="3 20">FSL A5-0281</strain>
    </source>
</reference>
<feature type="domain" description="LysM" evidence="2">
    <location>
        <begin position="40"/>
        <end position="91"/>
    </location>
</feature>
<dbReference type="EMBL" id="JAARPT010000004">
    <property type="protein sequence ID" value="MBC1401523.1"/>
    <property type="molecule type" value="Genomic_DNA"/>
</dbReference>
<evidence type="ECO:0000313" key="29">
    <source>
        <dbReference type="Proteomes" id="UP000546244"/>
    </source>
</evidence>
<gene>
    <name evidence="4" type="primary">yneA</name>
    <name evidence="3" type="ORF">EP57_07410</name>
    <name evidence="4" type="ORF">HB811_04020</name>
    <name evidence="5" type="ORF">HB836_07905</name>
    <name evidence="6" type="ORF">HB902_11750</name>
    <name evidence="8" type="ORF">HB904_03460</name>
    <name evidence="7" type="ORF">HB907_01270</name>
    <name evidence="19" type="ORF">HBP98_09490</name>
    <name evidence="9" type="ORF">HCA46_01885</name>
    <name evidence="10" type="ORF">HCA52_07290</name>
    <name evidence="11" type="ORF">HCA55_06075</name>
    <name evidence="12" type="ORF">HCA78_11350</name>
    <name evidence="13" type="ORF">HCB06_03280</name>
    <name evidence="14" type="ORF">HCB26_05790</name>
    <name evidence="15" type="ORF">HCB27_08195</name>
    <name evidence="16" type="ORF">HCB69_11420</name>
    <name evidence="17" type="ORF">HCC36_14275</name>
    <name evidence="18" type="ORF">HCJ81_07320</name>
</gene>
<evidence type="ECO:0000313" key="22">
    <source>
        <dbReference type="Proteomes" id="UP000529446"/>
    </source>
</evidence>
<evidence type="ECO:0000313" key="28">
    <source>
        <dbReference type="Proteomes" id="UP000544413"/>
    </source>
</evidence>
<dbReference type="Proteomes" id="UP000574104">
    <property type="component" value="Unassembled WGS sequence"/>
</dbReference>
<dbReference type="EMBL" id="JAARXI010000002">
    <property type="protein sequence ID" value="MBC2115633.1"/>
    <property type="molecule type" value="Genomic_DNA"/>
</dbReference>
<evidence type="ECO:0000313" key="31">
    <source>
        <dbReference type="Proteomes" id="UP000547643"/>
    </source>
</evidence>
<dbReference type="Proteomes" id="UP000586951">
    <property type="component" value="Unassembled WGS sequence"/>
</dbReference>
<dbReference type="EMBL" id="JAASWV010000008">
    <property type="protein sequence ID" value="MBC2310695.1"/>
    <property type="molecule type" value="Genomic_DNA"/>
</dbReference>
<keyword evidence="3" id="KW-0131">Cell cycle</keyword>
<evidence type="ECO:0000313" key="20">
    <source>
        <dbReference type="Proteomes" id="UP000029844"/>
    </source>
</evidence>
<dbReference type="EMBL" id="JAARZS010000030">
    <property type="protein sequence ID" value="MBC2284988.1"/>
    <property type="molecule type" value="Genomic_DNA"/>
</dbReference>
<dbReference type="Proteomes" id="UP000546244">
    <property type="component" value="Unassembled WGS sequence"/>
</dbReference>
<evidence type="ECO:0000313" key="19">
    <source>
        <dbReference type="EMBL" id="MBC2372232.1"/>
    </source>
</evidence>
<organism evidence="3 20">
    <name type="scientific">Listeria booriae</name>
    <dbReference type="NCBI Taxonomy" id="1552123"/>
    <lineage>
        <taxon>Bacteria</taxon>
        <taxon>Bacillati</taxon>
        <taxon>Bacillota</taxon>
        <taxon>Bacilli</taxon>
        <taxon>Bacillales</taxon>
        <taxon>Listeriaceae</taxon>
        <taxon>Listeria</taxon>
    </lineage>
</organism>
<dbReference type="EMBL" id="JAARYD010000004">
    <property type="protein sequence ID" value="MBC2176594.1"/>
    <property type="molecule type" value="Genomic_DNA"/>
</dbReference>
<dbReference type="Proteomes" id="UP000543379">
    <property type="component" value="Unassembled WGS sequence"/>
</dbReference>
<dbReference type="EMBL" id="JAARZT010000032">
    <property type="protein sequence ID" value="MBC2294402.1"/>
    <property type="molecule type" value="Genomic_DNA"/>
</dbReference>
<evidence type="ECO:0000313" key="9">
    <source>
        <dbReference type="EMBL" id="MBC1777574.1"/>
    </source>
</evidence>
<dbReference type="eggNOG" id="COG1388">
    <property type="taxonomic scope" value="Bacteria"/>
</dbReference>
<evidence type="ECO:0000313" key="23">
    <source>
        <dbReference type="Proteomes" id="UP000539064"/>
    </source>
</evidence>
<evidence type="ECO:0000313" key="15">
    <source>
        <dbReference type="EMBL" id="MBC2176594.1"/>
    </source>
</evidence>
<dbReference type="EMBL" id="JAARRW010000004">
    <property type="protein sequence ID" value="MBC1562748.1"/>
    <property type="molecule type" value="Genomic_DNA"/>
</dbReference>
<dbReference type="EMBL" id="JAARVD010000003">
    <property type="protein sequence ID" value="MBC1796282.1"/>
    <property type="molecule type" value="Genomic_DNA"/>
</dbReference>
<dbReference type="Proteomes" id="UP000544413">
    <property type="component" value="Unassembled WGS sequence"/>
</dbReference>
<dbReference type="EMBL" id="JAAROV010000001">
    <property type="protein sequence ID" value="MBC1315932.1"/>
    <property type="molecule type" value="Genomic_DNA"/>
</dbReference>
<proteinExistence type="predicted"/>
<dbReference type="Proteomes" id="UP000541955">
    <property type="component" value="Unassembled WGS sequence"/>
</dbReference>
<evidence type="ECO:0000313" key="27">
    <source>
        <dbReference type="Proteomes" id="UP000543379"/>
    </source>
</evidence>
<dbReference type="OrthoDB" id="2679564at2"/>
<dbReference type="GeneID" id="58717203"/>
<dbReference type="EMBL" id="JAARVG010000005">
    <property type="protein sequence ID" value="MBC1793220.1"/>
    <property type="molecule type" value="Genomic_DNA"/>
</dbReference>
<evidence type="ECO:0000313" key="33">
    <source>
        <dbReference type="Proteomes" id="UP000565628"/>
    </source>
</evidence>
<dbReference type="InterPro" id="IPR018392">
    <property type="entry name" value="LysM"/>
</dbReference>
<evidence type="ECO:0000313" key="12">
    <source>
        <dbReference type="EMBL" id="MBC2004366.1"/>
    </source>
</evidence>
<protein>
    <submittedName>
        <fullName evidence="3">Cell division suppressor protein YneA</fullName>
    </submittedName>
</protein>
<evidence type="ECO:0000313" key="32">
    <source>
        <dbReference type="Proteomes" id="UP000548082"/>
    </source>
</evidence>
<evidence type="ECO:0000313" key="7">
    <source>
        <dbReference type="EMBL" id="MBC1564017.1"/>
    </source>
</evidence>
<comment type="caution">
    <text evidence="3">The sequence shown here is derived from an EMBL/GenBank/DDBJ whole genome shotgun (WGS) entry which is preliminary data.</text>
</comment>
<evidence type="ECO:0000313" key="25">
    <source>
        <dbReference type="Proteomes" id="UP000541955"/>
    </source>
</evidence>
<dbReference type="Proteomes" id="UP000548082">
    <property type="component" value="Unassembled WGS sequence"/>
</dbReference>
<evidence type="ECO:0000313" key="6">
    <source>
        <dbReference type="EMBL" id="MBC1562748.1"/>
    </source>
</evidence>
<evidence type="ECO:0000313" key="26">
    <source>
        <dbReference type="Proteomes" id="UP000543005"/>
    </source>
</evidence>
<reference evidence="21 22" key="2">
    <citation type="submission" date="2020-03" db="EMBL/GenBank/DDBJ databases">
        <title>Soil Listeria distribution.</title>
        <authorList>
            <person name="Liao J."/>
            <person name="Wiedmann M."/>
        </authorList>
    </citation>
    <scope>NUCLEOTIDE SEQUENCE [LARGE SCALE GENOMIC DNA]</scope>
    <source>
        <strain evidence="18 33">FSL L7-0039</strain>
        <strain evidence="17 26">FSL L7-0051</strain>
        <strain evidence="16 35">FSL L7-0054</strain>
        <strain evidence="14 21">FSL L7-0245</strain>
        <strain evidence="15 24">FSL L7-0259</strain>
        <strain evidence="13 22">FSL L7-0360</strain>
        <strain evidence="12 30">FSL L7-0435</strain>
        <strain evidence="10 23">FSL L7-0978</strain>
        <strain evidence="11 32">FSL L7-0990</strain>
        <strain evidence="9 31">FSL L7-1017</strain>
        <strain evidence="8 34">FSL L7-1299</strain>
        <strain evidence="6 25">FSL L7-1387</strain>
        <strain evidence="7 36">FSL L7-1427</strain>
        <strain evidence="5 28">FSL L7-1658</strain>
        <strain evidence="4 27">FSL L7-1816</strain>
        <strain evidence="19 29">FSL L7-1850</strain>
    </source>
</reference>
<keyword evidence="20" id="KW-1185">Reference proteome</keyword>
<evidence type="ECO:0000313" key="5">
    <source>
        <dbReference type="EMBL" id="MBC1401523.1"/>
    </source>
</evidence>
<dbReference type="Proteomes" id="UP000029844">
    <property type="component" value="Unassembled WGS sequence"/>
</dbReference>
<dbReference type="Proteomes" id="UP000546806">
    <property type="component" value="Unassembled WGS sequence"/>
</dbReference>
<dbReference type="Proteomes" id="UP000543005">
    <property type="component" value="Unassembled WGS sequence"/>
</dbReference>
<dbReference type="EMBL" id="JAARRU010000001">
    <property type="protein sequence ID" value="MBC1564017.1"/>
    <property type="molecule type" value="Genomic_DNA"/>
</dbReference>
<dbReference type="RefSeq" id="WP_036085501.1">
    <property type="nucleotide sequence ID" value="NZ_CBCSHQ010000005.1"/>
</dbReference>
<evidence type="ECO:0000313" key="4">
    <source>
        <dbReference type="EMBL" id="MBC1315932.1"/>
    </source>
</evidence>
<dbReference type="EMBL" id="JAARSH010000002">
    <property type="protein sequence ID" value="MBC1615230.1"/>
    <property type="molecule type" value="Genomic_DNA"/>
</dbReference>
<feature type="transmembrane region" description="Helical" evidence="1">
    <location>
        <begin position="12"/>
        <end position="32"/>
    </location>
</feature>
<dbReference type="GO" id="GO:0051301">
    <property type="term" value="P:cell division"/>
    <property type="evidence" value="ECO:0007669"/>
    <property type="project" value="UniProtKB-KW"/>
</dbReference>
<dbReference type="EMBL" id="JAARUV010000001">
    <property type="protein sequence ID" value="MBC1777574.1"/>
    <property type="molecule type" value="Genomic_DNA"/>
</dbReference>
<evidence type="ECO:0000313" key="13">
    <source>
        <dbReference type="EMBL" id="MBC2115633.1"/>
    </source>
</evidence>
<dbReference type="EMBL" id="JNFA01000019">
    <property type="protein sequence ID" value="KGL41661.1"/>
    <property type="molecule type" value="Genomic_DNA"/>
</dbReference>
<dbReference type="Gene3D" id="3.10.350.10">
    <property type="entry name" value="LysM domain"/>
    <property type="match status" value="1"/>
</dbReference>
<keyword evidence="1" id="KW-1133">Transmembrane helix</keyword>
<evidence type="ECO:0000256" key="1">
    <source>
        <dbReference type="SAM" id="Phobius"/>
    </source>
</evidence>
<dbReference type="PROSITE" id="PS51782">
    <property type="entry name" value="LYSM"/>
    <property type="match status" value="1"/>
</dbReference>
<evidence type="ECO:0000313" key="35">
    <source>
        <dbReference type="Proteomes" id="UP000585696"/>
    </source>
</evidence>
<evidence type="ECO:0000313" key="21">
    <source>
        <dbReference type="Proteomes" id="UP000519573"/>
    </source>
</evidence>
<sequence length="109" mass="12341">MTFKSIWDRYYIAIIFIITCFVLGIVLLIVTVNQADTEYNEVSIASGDSIWSLADDYAGKYKMSKQDFVAWVEKENQLIDGKLTAGDKIVIPVKQTNLEQDNSIQLANE</sequence>
<dbReference type="EMBL" id="JAARMV010000002">
    <property type="protein sequence ID" value="MBC2372232.1"/>
    <property type="molecule type" value="Genomic_DNA"/>
</dbReference>
<dbReference type="Pfam" id="PF01476">
    <property type="entry name" value="LysM"/>
    <property type="match status" value="1"/>
</dbReference>
<dbReference type="EMBL" id="JAARWW010000005">
    <property type="protein sequence ID" value="MBC2004366.1"/>
    <property type="molecule type" value="Genomic_DNA"/>
</dbReference>
<evidence type="ECO:0000313" key="14">
    <source>
        <dbReference type="EMBL" id="MBC2166078.1"/>
    </source>
</evidence>
<evidence type="ECO:0000313" key="16">
    <source>
        <dbReference type="EMBL" id="MBC2284988.1"/>
    </source>
</evidence>
<accession>A0A099WAB2</accession>
<evidence type="ECO:0000313" key="17">
    <source>
        <dbReference type="EMBL" id="MBC2294402.1"/>
    </source>
</evidence>
<evidence type="ECO:0000313" key="11">
    <source>
        <dbReference type="EMBL" id="MBC1796282.1"/>
    </source>
</evidence>
<dbReference type="Proteomes" id="UP000547643">
    <property type="component" value="Unassembled WGS sequence"/>
</dbReference>
<dbReference type="Proteomes" id="UP000585696">
    <property type="component" value="Unassembled WGS sequence"/>
</dbReference>
<evidence type="ECO:0000259" key="2">
    <source>
        <dbReference type="PROSITE" id="PS51782"/>
    </source>
</evidence>
<dbReference type="InterPro" id="IPR036779">
    <property type="entry name" value="LysM_dom_sf"/>
</dbReference>